<dbReference type="PROSITE" id="PS00211">
    <property type="entry name" value="ABC_TRANSPORTER_1"/>
    <property type="match status" value="1"/>
</dbReference>
<dbReference type="PROSITE" id="PS50929">
    <property type="entry name" value="ABC_TM1F"/>
    <property type="match status" value="1"/>
</dbReference>
<dbReference type="InterPro" id="IPR003439">
    <property type="entry name" value="ABC_transporter-like_ATP-bd"/>
</dbReference>
<dbReference type="InterPro" id="IPR036640">
    <property type="entry name" value="ABC1_TM_sf"/>
</dbReference>
<dbReference type="NCBIfam" id="TIGR02857">
    <property type="entry name" value="CydD"/>
    <property type="match status" value="1"/>
</dbReference>
<keyword evidence="6" id="KW-0472">Membrane</keyword>
<evidence type="ECO:0000256" key="3">
    <source>
        <dbReference type="ARBA" id="ARBA00022741"/>
    </source>
</evidence>
<dbReference type="SUPFAM" id="SSF90123">
    <property type="entry name" value="ABC transporter transmembrane region"/>
    <property type="match status" value="1"/>
</dbReference>
<dbReference type="Gene3D" id="1.20.1560.10">
    <property type="entry name" value="ABC transporter type 1, transmembrane domain"/>
    <property type="match status" value="1"/>
</dbReference>
<dbReference type="Gene3D" id="3.40.50.300">
    <property type="entry name" value="P-loop containing nucleotide triphosphate hydrolases"/>
    <property type="match status" value="1"/>
</dbReference>
<protein>
    <submittedName>
        <fullName evidence="7">Thiol reductant ABC exporter subunit CydD</fullName>
    </submittedName>
</protein>
<dbReference type="InterPro" id="IPR011527">
    <property type="entry name" value="ABC1_TM_dom"/>
</dbReference>
<dbReference type="InterPro" id="IPR027417">
    <property type="entry name" value="P-loop_NTPase"/>
</dbReference>
<reference evidence="7 8" key="1">
    <citation type="journal article" date="2019" name="Emerg. Microbes Infect.">
        <title>Comprehensive subspecies identification of 175 nontuberculous mycobacteria species based on 7547 genomic profiles.</title>
        <authorList>
            <person name="Matsumoto Y."/>
            <person name="Kinjo T."/>
            <person name="Motooka D."/>
            <person name="Nabeya D."/>
            <person name="Jung N."/>
            <person name="Uechi K."/>
            <person name="Horii T."/>
            <person name="Iida T."/>
            <person name="Fujita J."/>
            <person name="Nakamura S."/>
        </authorList>
    </citation>
    <scope>NUCLEOTIDE SEQUENCE [LARGE SCALE GENOMIC DNA]</scope>
    <source>
        <strain evidence="7 8">JCM 6396</strain>
    </source>
</reference>
<dbReference type="GO" id="GO:0140359">
    <property type="term" value="F:ABC-type transporter activity"/>
    <property type="evidence" value="ECO:0007669"/>
    <property type="project" value="InterPro"/>
</dbReference>
<dbReference type="KEGG" id="mdu:MDUV_15220"/>
<dbReference type="CDD" id="cd18584">
    <property type="entry name" value="ABC_6TM_AarD_CydD"/>
    <property type="match status" value="1"/>
</dbReference>
<proteinExistence type="predicted"/>
<dbReference type="CDD" id="cd03228">
    <property type="entry name" value="ABCC_MRP_Like"/>
    <property type="match status" value="1"/>
</dbReference>
<sequence>MRRFLAATTGCGLLIAGATIASAVVLAGIVARVISDPAARSWHALGPSILVLLALWAVRTVAQWLQGRLSQRGASAVIADLADRVLSTAAALPPRDLARRRDDAAVLVTRGLDGLRVYFTTYLPALFLAAVLTPATAAVIAVVDLQAAAIVLVALPLIPVFMVLIGLATEDRSAAALAAMTTLQARLLDLVAGLPTLRALGRAEGSATQIADLGAAHRRSAMATMRIAFLSALVLELLATLGVALVAVSVGMRLVYGHLPLQTALTALLLAPEVFWPLRRVGAAFHSAQDGKTAVQAAFSFLDTTPVVSSGTTVLHGATRTVQIDVPEVLAQPGRVTVLTGPNGVGKSTLMQAVLGLNPPPAGRIRVNGIDVAELDLPRWWSEVGWLAHRPVLIPGTIRENLELFGPLGDMHSACAAACFDEVLATMPAGMDTLVGRGGVGLSLGERQRLGLARVLGSPARVLLFDEPTAHLDGPTEARVLRAIADRAAGGATVLVVGHRDPVLAIADTVVDVRGVGVAH</sequence>
<dbReference type="Pfam" id="PF00664">
    <property type="entry name" value="ABC_membrane"/>
    <property type="match status" value="1"/>
</dbReference>
<dbReference type="InterPro" id="IPR014216">
    <property type="entry name" value="ABC_transptr_CydD"/>
</dbReference>
<evidence type="ECO:0000256" key="4">
    <source>
        <dbReference type="ARBA" id="ARBA00022840"/>
    </source>
</evidence>
<dbReference type="Pfam" id="PF00005">
    <property type="entry name" value="ABC_tran"/>
    <property type="match status" value="1"/>
</dbReference>
<gene>
    <name evidence="7" type="primary">cydD</name>
    <name evidence="7" type="ORF">MDUV_15220</name>
</gene>
<dbReference type="PROSITE" id="PS50893">
    <property type="entry name" value="ABC_TRANSPORTER_2"/>
    <property type="match status" value="1"/>
</dbReference>
<evidence type="ECO:0000256" key="2">
    <source>
        <dbReference type="ARBA" id="ARBA00022692"/>
    </source>
</evidence>
<dbReference type="SUPFAM" id="SSF52540">
    <property type="entry name" value="P-loop containing nucleoside triphosphate hydrolases"/>
    <property type="match status" value="1"/>
</dbReference>
<dbReference type="GO" id="GO:0005886">
    <property type="term" value="C:plasma membrane"/>
    <property type="evidence" value="ECO:0007669"/>
    <property type="project" value="UniProtKB-SubCell"/>
</dbReference>
<evidence type="ECO:0000313" key="7">
    <source>
        <dbReference type="EMBL" id="BBX16662.1"/>
    </source>
</evidence>
<evidence type="ECO:0000313" key="8">
    <source>
        <dbReference type="Proteomes" id="UP000467006"/>
    </source>
</evidence>
<name>A0A7I7JZZ2_9MYCO</name>
<evidence type="ECO:0000256" key="5">
    <source>
        <dbReference type="ARBA" id="ARBA00022989"/>
    </source>
</evidence>
<keyword evidence="4" id="KW-0067">ATP-binding</keyword>
<keyword evidence="5" id="KW-1133">Transmembrane helix</keyword>
<keyword evidence="3" id="KW-0547">Nucleotide-binding</keyword>
<comment type="subcellular location">
    <subcellularLocation>
        <location evidence="1">Cell membrane</location>
        <topology evidence="1">Multi-pass membrane protein</topology>
    </subcellularLocation>
</comment>
<dbReference type="PANTHER" id="PTHR24221:SF590">
    <property type="entry name" value="COMPONENT LINKED WITH THE ASSEMBLY OF CYTOCHROME' TRANSPORT TRANSMEMBRANE ATP-BINDING PROTEIN ABC TRANSPORTER CYDD-RELATED"/>
    <property type="match status" value="1"/>
</dbReference>
<keyword evidence="2" id="KW-0812">Transmembrane</keyword>
<dbReference type="PANTHER" id="PTHR24221">
    <property type="entry name" value="ATP-BINDING CASSETTE SUB-FAMILY B"/>
    <property type="match status" value="1"/>
</dbReference>
<dbReference type="OrthoDB" id="9806127at2"/>
<organism evidence="7 8">
    <name type="scientific">Mycolicibacterium duvalii</name>
    <dbReference type="NCBI Taxonomy" id="39688"/>
    <lineage>
        <taxon>Bacteria</taxon>
        <taxon>Bacillati</taxon>
        <taxon>Actinomycetota</taxon>
        <taxon>Actinomycetes</taxon>
        <taxon>Mycobacteriales</taxon>
        <taxon>Mycobacteriaceae</taxon>
        <taxon>Mycolicibacterium</taxon>
    </lineage>
</organism>
<dbReference type="AlphaFoldDB" id="A0A7I7JZZ2"/>
<keyword evidence="8" id="KW-1185">Reference proteome</keyword>
<evidence type="ECO:0000256" key="1">
    <source>
        <dbReference type="ARBA" id="ARBA00004651"/>
    </source>
</evidence>
<dbReference type="SMART" id="SM00382">
    <property type="entry name" value="AAA"/>
    <property type="match status" value="1"/>
</dbReference>
<dbReference type="InterPro" id="IPR003593">
    <property type="entry name" value="AAA+_ATPase"/>
</dbReference>
<evidence type="ECO:0000256" key="6">
    <source>
        <dbReference type="ARBA" id="ARBA00023136"/>
    </source>
</evidence>
<accession>A0A7I7JZZ2</accession>
<dbReference type="Proteomes" id="UP000467006">
    <property type="component" value="Chromosome"/>
</dbReference>
<dbReference type="RefSeq" id="WP_098001407.1">
    <property type="nucleotide sequence ID" value="NZ_AP022563.1"/>
</dbReference>
<dbReference type="GO" id="GO:0042883">
    <property type="term" value="P:cysteine transport"/>
    <property type="evidence" value="ECO:0007669"/>
    <property type="project" value="InterPro"/>
</dbReference>
<dbReference type="GO" id="GO:0016887">
    <property type="term" value="F:ATP hydrolysis activity"/>
    <property type="evidence" value="ECO:0007669"/>
    <property type="project" value="InterPro"/>
</dbReference>
<dbReference type="InterPro" id="IPR017871">
    <property type="entry name" value="ABC_transporter-like_CS"/>
</dbReference>
<dbReference type="EMBL" id="AP022563">
    <property type="protein sequence ID" value="BBX16662.1"/>
    <property type="molecule type" value="Genomic_DNA"/>
</dbReference>
<dbReference type="GO" id="GO:0005524">
    <property type="term" value="F:ATP binding"/>
    <property type="evidence" value="ECO:0007669"/>
    <property type="project" value="UniProtKB-KW"/>
</dbReference>
<dbReference type="InterPro" id="IPR039421">
    <property type="entry name" value="Type_1_exporter"/>
</dbReference>